<feature type="transmembrane region" description="Helical" evidence="5">
    <location>
        <begin position="42"/>
        <end position="63"/>
    </location>
</feature>
<accession>A0ABV7F318</accession>
<dbReference type="Gene3D" id="3.30.750.24">
    <property type="entry name" value="STAS domain"/>
    <property type="match status" value="1"/>
</dbReference>
<feature type="transmembrane region" description="Helical" evidence="5">
    <location>
        <begin position="134"/>
        <end position="151"/>
    </location>
</feature>
<evidence type="ECO:0000256" key="5">
    <source>
        <dbReference type="SAM" id="Phobius"/>
    </source>
</evidence>
<dbReference type="Gene3D" id="2.60.120.10">
    <property type="entry name" value="Jelly Rolls"/>
    <property type="match status" value="1"/>
</dbReference>
<reference evidence="9" key="1">
    <citation type="journal article" date="2019" name="Int. J. Syst. Evol. Microbiol.">
        <title>The Global Catalogue of Microorganisms (GCM) 10K type strain sequencing project: providing services to taxonomists for standard genome sequencing and annotation.</title>
        <authorList>
            <consortium name="The Broad Institute Genomics Platform"/>
            <consortium name="The Broad Institute Genome Sequencing Center for Infectious Disease"/>
            <person name="Wu L."/>
            <person name="Ma J."/>
        </authorList>
    </citation>
    <scope>NUCLEOTIDE SEQUENCE [LARGE SCALE GENOMIC DNA]</scope>
    <source>
        <strain evidence="9">KCTC 42986</strain>
    </source>
</reference>
<dbReference type="InterPro" id="IPR018490">
    <property type="entry name" value="cNMP-bd_dom_sf"/>
</dbReference>
<dbReference type="InterPro" id="IPR011547">
    <property type="entry name" value="SLC26A/SulP_dom"/>
</dbReference>
<dbReference type="PANTHER" id="PTHR43310">
    <property type="entry name" value="SULFATE TRANSPORTER YBAR-RELATED"/>
    <property type="match status" value="1"/>
</dbReference>
<dbReference type="CDD" id="cd07042">
    <property type="entry name" value="STAS_SulP_like_sulfate_transporter"/>
    <property type="match status" value="1"/>
</dbReference>
<evidence type="ECO:0000259" key="7">
    <source>
        <dbReference type="PROSITE" id="PS50801"/>
    </source>
</evidence>
<dbReference type="Pfam" id="PF01740">
    <property type="entry name" value="STAS"/>
    <property type="match status" value="1"/>
</dbReference>
<dbReference type="InterPro" id="IPR052706">
    <property type="entry name" value="Membrane-Transporter-like"/>
</dbReference>
<keyword evidence="2 5" id="KW-0812">Transmembrane</keyword>
<dbReference type="InterPro" id="IPR014710">
    <property type="entry name" value="RmlC-like_jellyroll"/>
</dbReference>
<feature type="transmembrane region" description="Helical" evidence="5">
    <location>
        <begin position="197"/>
        <end position="217"/>
    </location>
</feature>
<dbReference type="Pfam" id="PF00027">
    <property type="entry name" value="cNMP_binding"/>
    <property type="match status" value="1"/>
</dbReference>
<proteinExistence type="predicted"/>
<gene>
    <name evidence="8" type="ORF">ACFOFO_15610</name>
</gene>
<dbReference type="InterPro" id="IPR000595">
    <property type="entry name" value="cNMP-bd_dom"/>
</dbReference>
<feature type="transmembrane region" description="Helical" evidence="5">
    <location>
        <begin position="171"/>
        <end position="190"/>
    </location>
</feature>
<keyword evidence="9" id="KW-1185">Reference proteome</keyword>
<dbReference type="InterPro" id="IPR036513">
    <property type="entry name" value="STAS_dom_sf"/>
</dbReference>
<dbReference type="RefSeq" id="WP_390331965.1">
    <property type="nucleotide sequence ID" value="NZ_JBHRTP010000050.1"/>
</dbReference>
<feature type="domain" description="Cyclic nucleotide-binding" evidence="6">
    <location>
        <begin position="598"/>
        <end position="718"/>
    </location>
</feature>
<keyword evidence="4 5" id="KW-0472">Membrane</keyword>
<feature type="transmembrane region" description="Helical" evidence="5">
    <location>
        <begin position="270"/>
        <end position="291"/>
    </location>
</feature>
<evidence type="ECO:0000256" key="3">
    <source>
        <dbReference type="ARBA" id="ARBA00022989"/>
    </source>
</evidence>
<keyword evidence="3 5" id="KW-1133">Transmembrane helix</keyword>
<evidence type="ECO:0000259" key="6">
    <source>
        <dbReference type="PROSITE" id="PS50042"/>
    </source>
</evidence>
<sequence>MDIAKNNKLAGDIWGGLAAMLVALPSAIAFGVTIYASLGGSYSAYGALTGILGATALGLVASVMGGTDRLITAPCAPAAAVLSVFAIEQIHNGTPDESVLLQLTVLALAAGMLQLIFGLIGLGRLIKYMPYPVVSGYLSGVGLIIIGSQVPKLLGTPVGASLWQALSEPVLWQWQACVVGAVTTLAMVLAPRLTKRVPASILALLIGVLSYFGLSLADGALLQFTGNTLVVGPIAVGGGAGHGFIDGFLGRWQGMKQLDLEQAKDLIMPALTLAVLLSVDTLKTCVVLDALTHSRHNSNRELIGQGLGNLASGIVGGLPGSGTTGATMVNMSSGAQSRLSGVFEGILALVVFLVLGKMIAWLPVSALAAILVVIGVRMIDRSSLDLIKSRSTMLDFAVIVAVIGVTLMVSLIAAAGIGIVLAIILFIREQIGGSIVRRKSYGNQTFSKKIRLQQEMLILEQRGAQAVILELQGSLFFGTTDQLYTTLETELKIRTYVILDMRRVQSVDVTAAHMLKQIKDMLTERDGFLIFSRLPQNLPNGQDLQQYFDQVGLIHADSQVSVFGDLDEAVEWVEDRIIEQAALHRENAKPLELHEIDLFKGCQEEALVALEACMEKRSIKAGKRIFTRGESGDELFLIRCGDVRIMLPLNDRQGIHLSTFDRGNFFGEMAFLDGAPRSADAIAFTDVDLFALPRKNFDMLADQHKMVATKLLEGLARVLATRLRYANAAMRALET</sequence>
<evidence type="ECO:0000256" key="4">
    <source>
        <dbReference type="ARBA" id="ARBA00023136"/>
    </source>
</evidence>
<dbReference type="Pfam" id="PF00916">
    <property type="entry name" value="Sulfate_transp"/>
    <property type="match status" value="1"/>
</dbReference>
<dbReference type="Proteomes" id="UP001595530">
    <property type="component" value="Unassembled WGS sequence"/>
</dbReference>
<feature type="transmembrane region" description="Helical" evidence="5">
    <location>
        <begin position="12"/>
        <end position="36"/>
    </location>
</feature>
<dbReference type="SMART" id="SM00100">
    <property type="entry name" value="cNMP"/>
    <property type="match status" value="1"/>
</dbReference>
<dbReference type="SUPFAM" id="SSF51206">
    <property type="entry name" value="cAMP-binding domain-like"/>
    <property type="match status" value="1"/>
</dbReference>
<comment type="caution">
    <text evidence="8">The sequence shown here is derived from an EMBL/GenBank/DDBJ whole genome shotgun (WGS) entry which is preliminary data.</text>
</comment>
<protein>
    <submittedName>
        <fullName evidence="8">SLC26A/SulP transporter family protein</fullName>
    </submittedName>
</protein>
<name>A0ABV7F318_9BURK</name>
<evidence type="ECO:0000313" key="9">
    <source>
        <dbReference type="Proteomes" id="UP001595530"/>
    </source>
</evidence>
<dbReference type="EMBL" id="JBHRTP010000050">
    <property type="protein sequence ID" value="MFC3109369.1"/>
    <property type="molecule type" value="Genomic_DNA"/>
</dbReference>
<organism evidence="8 9">
    <name type="scientific">Undibacterium arcticum</name>
    <dbReference type="NCBI Taxonomy" id="1762892"/>
    <lineage>
        <taxon>Bacteria</taxon>
        <taxon>Pseudomonadati</taxon>
        <taxon>Pseudomonadota</taxon>
        <taxon>Betaproteobacteria</taxon>
        <taxon>Burkholderiales</taxon>
        <taxon>Oxalobacteraceae</taxon>
        <taxon>Undibacterium</taxon>
    </lineage>
</organism>
<evidence type="ECO:0000256" key="2">
    <source>
        <dbReference type="ARBA" id="ARBA00022692"/>
    </source>
</evidence>
<evidence type="ECO:0000256" key="1">
    <source>
        <dbReference type="ARBA" id="ARBA00004141"/>
    </source>
</evidence>
<comment type="subcellular location">
    <subcellularLocation>
        <location evidence="1">Membrane</location>
        <topology evidence="1">Multi-pass membrane protein</topology>
    </subcellularLocation>
</comment>
<dbReference type="SUPFAM" id="SSF52091">
    <property type="entry name" value="SpoIIaa-like"/>
    <property type="match status" value="1"/>
</dbReference>
<feature type="transmembrane region" description="Helical" evidence="5">
    <location>
        <begin position="70"/>
        <end position="87"/>
    </location>
</feature>
<evidence type="ECO:0000313" key="8">
    <source>
        <dbReference type="EMBL" id="MFC3109369.1"/>
    </source>
</evidence>
<dbReference type="PANTHER" id="PTHR43310:SF1">
    <property type="entry name" value="SULFATE TRANSPORTER YBAR-RELATED"/>
    <property type="match status" value="1"/>
</dbReference>
<feature type="transmembrane region" description="Helical" evidence="5">
    <location>
        <begin position="346"/>
        <end position="376"/>
    </location>
</feature>
<dbReference type="CDD" id="cd00038">
    <property type="entry name" value="CAP_ED"/>
    <property type="match status" value="1"/>
</dbReference>
<feature type="transmembrane region" description="Helical" evidence="5">
    <location>
        <begin position="396"/>
        <end position="427"/>
    </location>
</feature>
<dbReference type="InterPro" id="IPR002645">
    <property type="entry name" value="STAS_dom"/>
</dbReference>
<dbReference type="PROSITE" id="PS50801">
    <property type="entry name" value="STAS"/>
    <property type="match status" value="1"/>
</dbReference>
<feature type="domain" description="STAS" evidence="7">
    <location>
        <begin position="467"/>
        <end position="573"/>
    </location>
</feature>
<feature type="transmembrane region" description="Helical" evidence="5">
    <location>
        <begin position="99"/>
        <end position="122"/>
    </location>
</feature>
<dbReference type="PROSITE" id="PS50042">
    <property type="entry name" value="CNMP_BINDING_3"/>
    <property type="match status" value="1"/>
</dbReference>